<evidence type="ECO:0000313" key="4">
    <source>
        <dbReference type="Proteomes" id="UP000503447"/>
    </source>
</evidence>
<protein>
    <recommendedName>
        <fullName evidence="5">Rhamnogalacturonan lyase domain-containing protein</fullName>
    </recommendedName>
</protein>
<dbReference type="GO" id="GO:0030246">
    <property type="term" value="F:carbohydrate binding"/>
    <property type="evidence" value="ECO:0007669"/>
    <property type="project" value="InterPro"/>
</dbReference>
<dbReference type="KEGG" id="ftj:FTUN_6655"/>
<evidence type="ECO:0008006" key="5">
    <source>
        <dbReference type="Google" id="ProtNLM"/>
    </source>
</evidence>
<feature type="chain" id="PRO_5026798004" description="Rhamnogalacturonan lyase domain-containing protein" evidence="2">
    <location>
        <begin position="28"/>
        <end position="287"/>
    </location>
</feature>
<dbReference type="SUPFAM" id="SSF49452">
    <property type="entry name" value="Starch-binding domain-like"/>
    <property type="match status" value="1"/>
</dbReference>
<dbReference type="Proteomes" id="UP000503447">
    <property type="component" value="Chromosome"/>
</dbReference>
<dbReference type="InterPro" id="IPR013784">
    <property type="entry name" value="Carb-bd-like_fold"/>
</dbReference>
<dbReference type="EMBL" id="CP053452">
    <property type="protein sequence ID" value="QJW99057.1"/>
    <property type="molecule type" value="Genomic_DNA"/>
</dbReference>
<feature type="signal peptide" evidence="2">
    <location>
        <begin position="1"/>
        <end position="27"/>
    </location>
</feature>
<organism evidence="3 4">
    <name type="scientific">Frigoriglobus tundricola</name>
    <dbReference type="NCBI Taxonomy" id="2774151"/>
    <lineage>
        <taxon>Bacteria</taxon>
        <taxon>Pseudomonadati</taxon>
        <taxon>Planctomycetota</taxon>
        <taxon>Planctomycetia</taxon>
        <taxon>Gemmatales</taxon>
        <taxon>Gemmataceae</taxon>
        <taxon>Frigoriglobus</taxon>
    </lineage>
</organism>
<accession>A0A6M5YY59</accession>
<keyword evidence="2" id="KW-0732">Signal</keyword>
<keyword evidence="4" id="KW-1185">Reference proteome</keyword>
<dbReference type="Gene3D" id="2.60.40.1120">
    <property type="entry name" value="Carboxypeptidase-like, regulatory domain"/>
    <property type="match status" value="1"/>
</dbReference>
<dbReference type="RefSeq" id="WP_171474097.1">
    <property type="nucleotide sequence ID" value="NZ_CP053452.2"/>
</dbReference>
<feature type="region of interest" description="Disordered" evidence="1">
    <location>
        <begin position="247"/>
        <end position="268"/>
    </location>
</feature>
<evidence type="ECO:0000256" key="1">
    <source>
        <dbReference type="SAM" id="MobiDB-lite"/>
    </source>
</evidence>
<sequence>MPRSLLYALALGALALAGCGTEPPAAASPTQPPSTPALATAFEPSACGTLGGFVTWTGLIPNVPPVTYNVPRIDGNGFEPRTLAQANTPHIDFATRGVEGAVVFLREIDPARARAWDLPEVRVELRDAQIAVIQGDRAARTGFVRRGGTVTMQSADPECHVLRGRGAAFFALPFPEPNQPLQRTFDSCGRVELSSAAGFYWQAADLFVCDHPYYTLTEADGRFRFTSVPAGRYDLVVWHPNWVVTRSERNPESGQTSRQHYAPPLESSRPVVVAPARNTVANLTLPK</sequence>
<proteinExistence type="predicted"/>
<evidence type="ECO:0000256" key="2">
    <source>
        <dbReference type="SAM" id="SignalP"/>
    </source>
</evidence>
<dbReference type="AlphaFoldDB" id="A0A6M5YY59"/>
<dbReference type="PROSITE" id="PS51257">
    <property type="entry name" value="PROKAR_LIPOPROTEIN"/>
    <property type="match status" value="1"/>
</dbReference>
<gene>
    <name evidence="3" type="ORF">FTUN_6655</name>
</gene>
<name>A0A6M5YY59_9BACT</name>
<evidence type="ECO:0000313" key="3">
    <source>
        <dbReference type="EMBL" id="QJW99057.1"/>
    </source>
</evidence>
<reference evidence="4" key="1">
    <citation type="submission" date="2020-05" db="EMBL/GenBank/DDBJ databases">
        <title>Frigoriglobus tundricola gen. nov., sp. nov., a psychrotolerant cellulolytic planctomycete of the family Gemmataceae with two divergent copies of 16S rRNA gene.</title>
        <authorList>
            <person name="Kulichevskaya I.S."/>
            <person name="Ivanova A.A."/>
            <person name="Naumoff D.G."/>
            <person name="Beletsky A.V."/>
            <person name="Rijpstra W.I.C."/>
            <person name="Sinninghe Damste J.S."/>
            <person name="Mardanov A.V."/>
            <person name="Ravin N.V."/>
            <person name="Dedysh S.N."/>
        </authorList>
    </citation>
    <scope>NUCLEOTIDE SEQUENCE [LARGE SCALE GENOMIC DNA]</scope>
    <source>
        <strain evidence="4">PL17</strain>
    </source>
</reference>